<dbReference type="EMBL" id="JACCHS010000150">
    <property type="protein sequence ID" value="NYT47443.1"/>
    <property type="molecule type" value="Genomic_DNA"/>
</dbReference>
<gene>
    <name evidence="1" type="ORF">H0A75_07580</name>
</gene>
<dbReference type="InterPro" id="IPR023614">
    <property type="entry name" value="Porin_dom_sf"/>
</dbReference>
<comment type="caution">
    <text evidence="1">The sequence shown here is derived from an EMBL/GenBank/DDBJ whole genome shotgun (WGS) entry which is preliminary data.</text>
</comment>
<organism evidence="1 2">
    <name type="scientific">Candidatus Methanofishera endochildressiae</name>
    <dbReference type="NCBI Taxonomy" id="2738884"/>
    <lineage>
        <taxon>Bacteria</taxon>
        <taxon>Pseudomonadati</taxon>
        <taxon>Pseudomonadota</taxon>
        <taxon>Gammaproteobacteria</taxon>
        <taxon>Candidatus Methanofishera</taxon>
    </lineage>
</organism>
<accession>A0A7Z0MPN4</accession>
<sequence>MKPFLKGLGRGQMEQTYDSGVITNKSIENLTLKAGYIGQVQDIWSQERDVNFPFANVNYKFKDIASITGYGLWIGIRVL</sequence>
<name>A0A7Z0MPN4_9GAMM</name>
<proteinExistence type="predicted"/>
<dbReference type="Proteomes" id="UP000537890">
    <property type="component" value="Unassembled WGS sequence"/>
</dbReference>
<dbReference type="AlphaFoldDB" id="A0A7Z0MPN4"/>
<protein>
    <recommendedName>
        <fullName evidence="3">Outer membrane protein beta-barrel domain-containing protein</fullName>
    </recommendedName>
</protein>
<evidence type="ECO:0000313" key="2">
    <source>
        <dbReference type="Proteomes" id="UP000537890"/>
    </source>
</evidence>
<evidence type="ECO:0000313" key="1">
    <source>
        <dbReference type="EMBL" id="NYT47443.1"/>
    </source>
</evidence>
<reference evidence="1 2" key="1">
    <citation type="submission" date="2020-05" db="EMBL/GenBank/DDBJ databases">
        <title>Horizontal transmission and recombination maintain forever young bacterial symbiont genomes.</title>
        <authorList>
            <person name="Russell S.L."/>
            <person name="Pepper-Tunick E."/>
            <person name="Svedberg J."/>
            <person name="Byrne A."/>
            <person name="Ruelas Castillo J."/>
            <person name="Vollmers C."/>
            <person name="Beinart R.A."/>
            <person name="Corbett-Detig R."/>
        </authorList>
    </citation>
    <scope>NUCLEOTIDE SEQUENCE [LARGE SCALE GENOMIC DNA]</scope>
    <source>
        <strain evidence="1">4727-3</strain>
    </source>
</reference>
<dbReference type="Gene3D" id="2.40.160.10">
    <property type="entry name" value="Porin"/>
    <property type="match status" value="1"/>
</dbReference>
<evidence type="ECO:0008006" key="3">
    <source>
        <dbReference type="Google" id="ProtNLM"/>
    </source>
</evidence>